<keyword evidence="2" id="KW-1185">Reference proteome</keyword>
<dbReference type="AlphaFoldDB" id="A0A286GLK7"/>
<name>A0A286GLK7_9BACT</name>
<sequence>MQKTILRTTSLLFFSGVIGLFGQCRSENPMDGQWRITNTSTGDTYDWNHLDDEGAHFQPTRIHNLCDWIQYHQEQASPVYLEIAGSQLRLKDNTGKVIATMQGKLNTDVTRHGTYSIDTPPLLKSSRQFVEQTIPVNSIVKATLQKGELMLESEEGVSYRLKRR</sequence>
<dbReference type="RefSeq" id="WP_097129903.1">
    <property type="nucleotide sequence ID" value="NZ_OCNH01000005.1"/>
</dbReference>
<proteinExistence type="predicted"/>
<accession>A0A286GLK7</accession>
<evidence type="ECO:0000313" key="1">
    <source>
        <dbReference type="EMBL" id="SOD96421.1"/>
    </source>
</evidence>
<reference evidence="2" key="1">
    <citation type="submission" date="2017-09" db="EMBL/GenBank/DDBJ databases">
        <authorList>
            <person name="Varghese N."/>
            <person name="Submissions S."/>
        </authorList>
    </citation>
    <scope>NUCLEOTIDE SEQUENCE [LARGE SCALE GENOMIC DNA]</scope>
    <source>
        <strain evidence="2">DSM 29961</strain>
    </source>
</reference>
<dbReference type="Proteomes" id="UP000219452">
    <property type="component" value="Unassembled WGS sequence"/>
</dbReference>
<organism evidence="1 2">
    <name type="scientific">Spirosoma fluviale</name>
    <dbReference type="NCBI Taxonomy" id="1597977"/>
    <lineage>
        <taxon>Bacteria</taxon>
        <taxon>Pseudomonadati</taxon>
        <taxon>Bacteroidota</taxon>
        <taxon>Cytophagia</taxon>
        <taxon>Cytophagales</taxon>
        <taxon>Cytophagaceae</taxon>
        <taxon>Spirosoma</taxon>
    </lineage>
</organism>
<evidence type="ECO:0000313" key="2">
    <source>
        <dbReference type="Proteomes" id="UP000219452"/>
    </source>
</evidence>
<dbReference type="EMBL" id="OCNH01000005">
    <property type="protein sequence ID" value="SOD96421.1"/>
    <property type="molecule type" value="Genomic_DNA"/>
</dbReference>
<protein>
    <submittedName>
        <fullName evidence="1">Uncharacterized protein</fullName>
    </submittedName>
</protein>
<gene>
    <name evidence="1" type="ORF">SAMN06269250_5301</name>
</gene>